<feature type="transmembrane region" description="Helical" evidence="2">
    <location>
        <begin position="257"/>
        <end position="277"/>
    </location>
</feature>
<gene>
    <name evidence="3" type="ORF">BXZ70DRAFT_615578</name>
</gene>
<keyword evidence="2" id="KW-0472">Membrane</keyword>
<feature type="transmembrane region" description="Helical" evidence="2">
    <location>
        <begin position="177"/>
        <end position="201"/>
    </location>
</feature>
<organism evidence="3 4">
    <name type="scientific">Cristinia sonorae</name>
    <dbReference type="NCBI Taxonomy" id="1940300"/>
    <lineage>
        <taxon>Eukaryota</taxon>
        <taxon>Fungi</taxon>
        <taxon>Dikarya</taxon>
        <taxon>Basidiomycota</taxon>
        <taxon>Agaricomycotina</taxon>
        <taxon>Agaricomycetes</taxon>
        <taxon>Agaricomycetidae</taxon>
        <taxon>Agaricales</taxon>
        <taxon>Pleurotineae</taxon>
        <taxon>Stephanosporaceae</taxon>
        <taxon>Cristinia</taxon>
    </lineage>
</organism>
<evidence type="ECO:0000313" key="4">
    <source>
        <dbReference type="Proteomes" id="UP000813824"/>
    </source>
</evidence>
<dbReference type="OrthoDB" id="3232296at2759"/>
<evidence type="ECO:0000313" key="3">
    <source>
        <dbReference type="EMBL" id="KAH8104776.1"/>
    </source>
</evidence>
<reference evidence="3" key="1">
    <citation type="journal article" date="2021" name="New Phytol.">
        <title>Evolutionary innovations through gain and loss of genes in the ectomycorrhizal Boletales.</title>
        <authorList>
            <person name="Wu G."/>
            <person name="Miyauchi S."/>
            <person name="Morin E."/>
            <person name="Kuo A."/>
            <person name="Drula E."/>
            <person name="Varga T."/>
            <person name="Kohler A."/>
            <person name="Feng B."/>
            <person name="Cao Y."/>
            <person name="Lipzen A."/>
            <person name="Daum C."/>
            <person name="Hundley H."/>
            <person name="Pangilinan J."/>
            <person name="Johnson J."/>
            <person name="Barry K."/>
            <person name="LaButti K."/>
            <person name="Ng V."/>
            <person name="Ahrendt S."/>
            <person name="Min B."/>
            <person name="Choi I.G."/>
            <person name="Park H."/>
            <person name="Plett J.M."/>
            <person name="Magnuson J."/>
            <person name="Spatafora J.W."/>
            <person name="Nagy L.G."/>
            <person name="Henrissat B."/>
            <person name="Grigoriev I.V."/>
            <person name="Yang Z.L."/>
            <person name="Xu J."/>
            <person name="Martin F.M."/>
        </authorList>
    </citation>
    <scope>NUCLEOTIDE SEQUENCE</scope>
    <source>
        <strain evidence="3">KKN 215</strain>
    </source>
</reference>
<evidence type="ECO:0000256" key="1">
    <source>
        <dbReference type="SAM" id="MobiDB-lite"/>
    </source>
</evidence>
<keyword evidence="2" id="KW-1133">Transmembrane helix</keyword>
<dbReference type="EMBL" id="JAEVFJ010000005">
    <property type="protein sequence ID" value="KAH8104776.1"/>
    <property type="molecule type" value="Genomic_DNA"/>
</dbReference>
<keyword evidence="4" id="KW-1185">Reference proteome</keyword>
<dbReference type="AlphaFoldDB" id="A0A8K0XT87"/>
<feature type="compositionally biased region" description="Basic and acidic residues" evidence="1">
    <location>
        <begin position="409"/>
        <end position="420"/>
    </location>
</feature>
<protein>
    <submittedName>
        <fullName evidence="3">Uncharacterized protein</fullName>
    </submittedName>
</protein>
<sequence length="420" mass="46919">MVLDKRITAEQIGPSGTSFLAAWLFFQIAANHVFLFILVITFLFSRSASRHPAVINVCITWIISGIMSSILFYVSNETGVDPQQGICTAQASLISGIAPMTTTALLILVIHLSMSITPFKHVTTTRWTGFRFNPALLALPYLVFGLFASIGVGLAMQHPDRVNREQRFFYCSLDWPAFTDALTILSTLVCLITVALEVRIWRFLSHNWRNVREGEMGIDVDLITRTSVFTFYFFTSTVINLAANWSQKLQQTAAPDLVSASVGMALFFIFASHKSVLRTWAFWNRRVSSQPPSYAPTERTASFLQMPTLEHGETSSSHTFLGTEPLIKQYYEGKVGPQSRGLNNSGNGGGVTIIRKPEEAFGGYVRGRGDSDIVRMSDRMSDDTYTQYVPRSPTSPRQRERLVTALEYDGTRDSRGSSRM</sequence>
<dbReference type="Proteomes" id="UP000813824">
    <property type="component" value="Unassembled WGS sequence"/>
</dbReference>
<accession>A0A8K0XT87</accession>
<proteinExistence type="predicted"/>
<feature type="transmembrane region" description="Helical" evidence="2">
    <location>
        <begin position="222"/>
        <end position="245"/>
    </location>
</feature>
<feature type="transmembrane region" description="Helical" evidence="2">
    <location>
        <begin position="53"/>
        <end position="73"/>
    </location>
</feature>
<feature type="transmembrane region" description="Helical" evidence="2">
    <location>
        <begin position="20"/>
        <end position="44"/>
    </location>
</feature>
<name>A0A8K0XT87_9AGAR</name>
<feature type="region of interest" description="Disordered" evidence="1">
    <location>
        <begin position="380"/>
        <end position="420"/>
    </location>
</feature>
<keyword evidence="2" id="KW-0812">Transmembrane</keyword>
<feature type="compositionally biased region" description="Polar residues" evidence="1">
    <location>
        <begin position="383"/>
        <end position="396"/>
    </location>
</feature>
<feature type="transmembrane region" description="Helical" evidence="2">
    <location>
        <begin position="93"/>
        <end position="114"/>
    </location>
</feature>
<feature type="transmembrane region" description="Helical" evidence="2">
    <location>
        <begin position="135"/>
        <end position="157"/>
    </location>
</feature>
<evidence type="ECO:0000256" key="2">
    <source>
        <dbReference type="SAM" id="Phobius"/>
    </source>
</evidence>
<comment type="caution">
    <text evidence="3">The sequence shown here is derived from an EMBL/GenBank/DDBJ whole genome shotgun (WGS) entry which is preliminary data.</text>
</comment>